<evidence type="ECO:0000256" key="10">
    <source>
        <dbReference type="SAM" id="Phobius"/>
    </source>
</evidence>
<evidence type="ECO:0000313" key="12">
    <source>
        <dbReference type="EMBL" id="HEA23065.1"/>
    </source>
</evidence>
<dbReference type="AlphaFoldDB" id="A0A831QTG4"/>
<feature type="compositionally biased region" description="Polar residues" evidence="9">
    <location>
        <begin position="107"/>
        <end position="124"/>
    </location>
</feature>
<dbReference type="GO" id="GO:0008235">
    <property type="term" value="F:metalloexopeptidase activity"/>
    <property type="evidence" value="ECO:0007669"/>
    <property type="project" value="InterPro"/>
</dbReference>
<feature type="transmembrane region" description="Helical" evidence="10">
    <location>
        <begin position="353"/>
        <end position="371"/>
    </location>
</feature>
<gene>
    <name evidence="12" type="ORF">ENH87_19405</name>
</gene>
<sequence>MKKFASVVSLLLILLAVYWGFRSSMPVYKTDASISDTLFSTDRALAHVKAISQKPHAVGFPAHNDVRKYIVAELNKMGLKTSIQEGYSLGGGNNLSKVKNIIARIDGTQNSQSTSNKTGRTHTGGNPDAFSGGGQKKSLLLLSHYDSNPHSSLGASDAGSGVATILEGVRAFLSTNQAPKNDIIILISDAEELGLNGAQLFVNEHQWAKNVGLVLNFEARGSGGPSYAFIETNRGNQNLLRQFIKANPQYPMANSLYYSIYKLLPNDTDLTVFREERDVDGFNFAFIDDHFDYHTAQDTYQRLDKNTLAHQGSYLMPLLHHFSNADLNHLKSLNDFVYFNIPFFGMVSYPFDWIWMLFGGAVILFIILLIHGFRKKSLHLRGILVGFLPLILTLVVNGLVGFYAWPALKKIYPQYQDMLHGFTYNGHTYIAAFVLFALAVCFGSYYYFRKFAVANLLVAPILLWIVLCGLLGIYLDGASFFIVPVFGLLAAWYITQTQKLPNLFLMVFLSLSALWLFPPLIEGFVVGLGLKMLVASTLLTTLTFFLLLPIFGFYTTKKTLAYLGFMLCFGCLVSAHFNSGFDAENAKPSSLVYTLDTEKNTAEWATYDHTLIAWNEAVLGKEKRAITPGSLPILSSKYGSRYSYVADAPVKAIKGPSIKITTDTIIGNTRYLSMSIVPQRKVNRLEVFSNEVPITSASVNGIPLSLYALADTESGKLFTHYISDNDTTELQLSIAKNDSLKLMFYEASNDVLEHPLFEIQQRPTNSIPMPFVLNDAIITVNTVQF</sequence>
<organism evidence="12">
    <name type="scientific">Pricia antarctica</name>
    <dbReference type="NCBI Taxonomy" id="641691"/>
    <lineage>
        <taxon>Bacteria</taxon>
        <taxon>Pseudomonadati</taxon>
        <taxon>Bacteroidota</taxon>
        <taxon>Flavobacteriia</taxon>
        <taxon>Flavobacteriales</taxon>
        <taxon>Flavobacteriaceae</taxon>
        <taxon>Pricia</taxon>
    </lineage>
</organism>
<accession>A0A831QTG4</accession>
<evidence type="ECO:0000256" key="8">
    <source>
        <dbReference type="ARBA" id="ARBA00031512"/>
    </source>
</evidence>
<proteinExistence type="inferred from homology"/>
<dbReference type="PANTHER" id="PTHR12147">
    <property type="entry name" value="METALLOPEPTIDASE M28 FAMILY MEMBER"/>
    <property type="match status" value="1"/>
</dbReference>
<keyword evidence="7" id="KW-0325">Glycoprotein</keyword>
<keyword evidence="10" id="KW-0812">Transmembrane</keyword>
<dbReference type="Proteomes" id="UP000886191">
    <property type="component" value="Unassembled WGS sequence"/>
</dbReference>
<name>A0A831QTG4_9FLAO</name>
<feature type="transmembrane region" description="Helical" evidence="10">
    <location>
        <begin position="428"/>
        <end position="448"/>
    </location>
</feature>
<evidence type="ECO:0000256" key="1">
    <source>
        <dbReference type="ARBA" id="ARBA00003273"/>
    </source>
</evidence>
<dbReference type="InterPro" id="IPR045175">
    <property type="entry name" value="M28_fam"/>
</dbReference>
<feature type="transmembrane region" description="Helical" evidence="10">
    <location>
        <begin position="560"/>
        <end position="577"/>
    </location>
</feature>
<feature type="transmembrane region" description="Helical" evidence="10">
    <location>
        <begin position="453"/>
        <end position="472"/>
    </location>
</feature>
<feature type="domain" description="Peptidase M28" evidence="11">
    <location>
        <begin position="133"/>
        <end position="314"/>
    </location>
</feature>
<comment type="subcellular location">
    <subcellularLocation>
        <location evidence="2">Vacuole membrane</location>
        <topology evidence="2">Multi-pass membrane protein</topology>
    </subcellularLocation>
</comment>
<dbReference type="EMBL" id="DRGL01000071">
    <property type="protein sequence ID" value="HEA23065.1"/>
    <property type="molecule type" value="Genomic_DNA"/>
</dbReference>
<keyword evidence="6 10" id="KW-1133">Transmembrane helix</keyword>
<feature type="transmembrane region" description="Helical" evidence="10">
    <location>
        <begin position="502"/>
        <end position="521"/>
    </location>
</feature>
<evidence type="ECO:0000256" key="7">
    <source>
        <dbReference type="ARBA" id="ARBA00023180"/>
    </source>
</evidence>
<reference evidence="12" key="1">
    <citation type="journal article" date="2020" name="mSystems">
        <title>Genome- and Community-Level Interaction Insights into Carbon Utilization and Element Cycling Functions of Hydrothermarchaeota in Hydrothermal Sediment.</title>
        <authorList>
            <person name="Zhou Z."/>
            <person name="Liu Y."/>
            <person name="Xu W."/>
            <person name="Pan J."/>
            <person name="Luo Z.H."/>
            <person name="Li M."/>
        </authorList>
    </citation>
    <scope>NUCLEOTIDE SEQUENCE [LARGE SCALE GENOMIC DNA]</scope>
    <source>
        <strain evidence="12">HyVt-345</strain>
    </source>
</reference>
<feature type="transmembrane region" description="Helical" evidence="10">
    <location>
        <begin position="533"/>
        <end position="553"/>
    </location>
</feature>
<comment type="similarity">
    <text evidence="3">Belongs to the peptidase M28 family.</text>
</comment>
<feature type="region of interest" description="Disordered" evidence="9">
    <location>
        <begin position="107"/>
        <end position="132"/>
    </location>
</feature>
<dbReference type="PANTHER" id="PTHR12147:SF58">
    <property type="entry name" value="VACUOLAR MEMBRANE PROTEASE"/>
    <property type="match status" value="1"/>
</dbReference>
<evidence type="ECO:0000256" key="6">
    <source>
        <dbReference type="ARBA" id="ARBA00022989"/>
    </source>
</evidence>
<feature type="transmembrane region" description="Helical" evidence="10">
    <location>
        <begin position="478"/>
        <end position="495"/>
    </location>
</feature>
<evidence type="ECO:0000259" key="11">
    <source>
        <dbReference type="Pfam" id="PF04389"/>
    </source>
</evidence>
<evidence type="ECO:0000256" key="9">
    <source>
        <dbReference type="SAM" id="MobiDB-lite"/>
    </source>
</evidence>
<dbReference type="GO" id="GO:0005774">
    <property type="term" value="C:vacuolar membrane"/>
    <property type="evidence" value="ECO:0007669"/>
    <property type="project" value="UniProtKB-SubCell"/>
</dbReference>
<evidence type="ECO:0000256" key="5">
    <source>
        <dbReference type="ARBA" id="ARBA00022554"/>
    </source>
</evidence>
<comment type="function">
    <text evidence="1">May be involved in vacuolar sorting and osmoregulation.</text>
</comment>
<feature type="transmembrane region" description="Helical" evidence="10">
    <location>
        <begin position="383"/>
        <end position="408"/>
    </location>
</feature>
<evidence type="ECO:0000256" key="4">
    <source>
        <dbReference type="ARBA" id="ARBA00017435"/>
    </source>
</evidence>
<evidence type="ECO:0000256" key="2">
    <source>
        <dbReference type="ARBA" id="ARBA00004128"/>
    </source>
</evidence>
<dbReference type="Pfam" id="PF04389">
    <property type="entry name" value="Peptidase_M28"/>
    <property type="match status" value="1"/>
</dbReference>
<dbReference type="GO" id="GO:0006508">
    <property type="term" value="P:proteolysis"/>
    <property type="evidence" value="ECO:0007669"/>
    <property type="project" value="InterPro"/>
</dbReference>
<protein>
    <recommendedName>
        <fullName evidence="4">Vacuolar membrane protease</fullName>
    </recommendedName>
    <alternativeName>
        <fullName evidence="8">FXNA-related family protease 1</fullName>
    </alternativeName>
</protein>
<keyword evidence="10" id="KW-0472">Membrane</keyword>
<evidence type="ECO:0000256" key="3">
    <source>
        <dbReference type="ARBA" id="ARBA00010918"/>
    </source>
</evidence>
<dbReference type="Gene3D" id="3.40.630.10">
    <property type="entry name" value="Zn peptidases"/>
    <property type="match status" value="1"/>
</dbReference>
<dbReference type="InterPro" id="IPR007484">
    <property type="entry name" value="Peptidase_M28"/>
</dbReference>
<dbReference type="SUPFAM" id="SSF53187">
    <property type="entry name" value="Zn-dependent exopeptidases"/>
    <property type="match status" value="1"/>
</dbReference>
<comment type="caution">
    <text evidence="12">The sequence shown here is derived from an EMBL/GenBank/DDBJ whole genome shotgun (WGS) entry which is preliminary data.</text>
</comment>
<keyword evidence="5" id="KW-0926">Vacuole</keyword>